<keyword evidence="3" id="KW-1185">Reference proteome</keyword>
<evidence type="ECO:0000313" key="3">
    <source>
        <dbReference type="Proteomes" id="UP000784128"/>
    </source>
</evidence>
<name>A0ABS5UB63_9BACT</name>
<dbReference type="Pfam" id="PF09413">
    <property type="entry name" value="DUF2007"/>
    <property type="match status" value="1"/>
</dbReference>
<accession>A0ABS5UB63</accession>
<proteinExistence type="predicted"/>
<protein>
    <submittedName>
        <fullName evidence="2">DUF2007 domain-containing protein</fullName>
    </submittedName>
</protein>
<reference evidence="2 3" key="1">
    <citation type="submission" date="2021-05" db="EMBL/GenBank/DDBJ databases">
        <title>The draft genome of Geobacter chapellei DSM 13688.</title>
        <authorList>
            <person name="Xu Z."/>
            <person name="Masuda Y."/>
            <person name="Itoh H."/>
            <person name="Senoo K."/>
        </authorList>
    </citation>
    <scope>NUCLEOTIDE SEQUENCE [LARGE SCALE GENOMIC DNA]</scope>
    <source>
        <strain evidence="2 3">DSM 13688</strain>
    </source>
</reference>
<dbReference type="EMBL" id="JAHDYS010000014">
    <property type="protein sequence ID" value="MBT1072922.1"/>
    <property type="molecule type" value="Genomic_DNA"/>
</dbReference>
<gene>
    <name evidence="2" type="ORF">KJB30_14085</name>
</gene>
<dbReference type="InterPro" id="IPR011322">
    <property type="entry name" value="N-reg_PII-like_a/b"/>
</dbReference>
<dbReference type="SUPFAM" id="SSF54913">
    <property type="entry name" value="GlnB-like"/>
    <property type="match status" value="1"/>
</dbReference>
<dbReference type="Proteomes" id="UP000784128">
    <property type="component" value="Unassembled WGS sequence"/>
</dbReference>
<sequence>MKFYDPKDATDMERVEAVLKSGGIEYFLHRVPDRGIGPMQVHVAEEDVPRAEELLKSIRSR</sequence>
<organism evidence="2 3">
    <name type="scientific">Pelotalea chapellei</name>
    <dbReference type="NCBI Taxonomy" id="44671"/>
    <lineage>
        <taxon>Bacteria</taxon>
        <taxon>Pseudomonadati</taxon>
        <taxon>Thermodesulfobacteriota</taxon>
        <taxon>Desulfuromonadia</taxon>
        <taxon>Geobacterales</taxon>
        <taxon>Geobacteraceae</taxon>
        <taxon>Pelotalea</taxon>
    </lineage>
</organism>
<evidence type="ECO:0000259" key="1">
    <source>
        <dbReference type="Pfam" id="PF09413"/>
    </source>
</evidence>
<comment type="caution">
    <text evidence="2">The sequence shown here is derived from an EMBL/GenBank/DDBJ whole genome shotgun (WGS) entry which is preliminary data.</text>
</comment>
<feature type="domain" description="DUF2007" evidence="1">
    <location>
        <begin position="4"/>
        <end position="58"/>
    </location>
</feature>
<evidence type="ECO:0000313" key="2">
    <source>
        <dbReference type="EMBL" id="MBT1072922.1"/>
    </source>
</evidence>
<dbReference type="RefSeq" id="WP_214300427.1">
    <property type="nucleotide sequence ID" value="NZ_JAHDYS010000014.1"/>
</dbReference>
<dbReference type="InterPro" id="IPR018551">
    <property type="entry name" value="DUF2007"/>
</dbReference>